<protein>
    <submittedName>
        <fullName evidence="1">Uncharacterized protein</fullName>
    </submittedName>
</protein>
<dbReference type="Proteomes" id="UP001597061">
    <property type="component" value="Unassembled WGS sequence"/>
</dbReference>
<proteinExistence type="predicted"/>
<evidence type="ECO:0000313" key="2">
    <source>
        <dbReference type="Proteomes" id="UP001597061"/>
    </source>
</evidence>
<keyword evidence="2" id="KW-1185">Reference proteome</keyword>
<dbReference type="RefSeq" id="WP_379926530.1">
    <property type="nucleotide sequence ID" value="NZ_JBHTJI010000022.1"/>
</dbReference>
<accession>A0ABW3JLA7</accession>
<comment type="caution">
    <text evidence="1">The sequence shown here is derived from an EMBL/GenBank/DDBJ whole genome shotgun (WGS) entry which is preliminary data.</text>
</comment>
<organism evidence="1 2">
    <name type="scientific">Mariniflexile jejuense</name>
    <dbReference type="NCBI Taxonomy" id="1173582"/>
    <lineage>
        <taxon>Bacteria</taxon>
        <taxon>Pseudomonadati</taxon>
        <taxon>Bacteroidota</taxon>
        <taxon>Flavobacteriia</taxon>
        <taxon>Flavobacteriales</taxon>
        <taxon>Flavobacteriaceae</taxon>
        <taxon>Mariniflexile</taxon>
    </lineage>
</organism>
<name>A0ABW3JLA7_9FLAO</name>
<dbReference type="EMBL" id="JBHTJI010000022">
    <property type="protein sequence ID" value="MFD0990881.1"/>
    <property type="molecule type" value="Genomic_DNA"/>
</dbReference>
<sequence>MSDILDKFGKLIVEKLRDRQIDLFQGLINGKWRSKESKELHAKLSKLTQEEKQVVADVLEKVLENSMHDFLFAIQESNDLDSGLKVFMDGENVAELSDGLHGEIFTEDGWIERFSRHKSVYENKNSNWIKKLFS</sequence>
<reference evidence="2" key="1">
    <citation type="journal article" date="2019" name="Int. J. Syst. Evol. Microbiol.">
        <title>The Global Catalogue of Microorganisms (GCM) 10K type strain sequencing project: providing services to taxonomists for standard genome sequencing and annotation.</title>
        <authorList>
            <consortium name="The Broad Institute Genomics Platform"/>
            <consortium name="The Broad Institute Genome Sequencing Center for Infectious Disease"/>
            <person name="Wu L."/>
            <person name="Ma J."/>
        </authorList>
    </citation>
    <scope>NUCLEOTIDE SEQUENCE [LARGE SCALE GENOMIC DNA]</scope>
    <source>
        <strain evidence="2">CCUG 62414</strain>
    </source>
</reference>
<evidence type="ECO:0000313" key="1">
    <source>
        <dbReference type="EMBL" id="MFD0990881.1"/>
    </source>
</evidence>
<gene>
    <name evidence="1" type="ORF">ACFQ1R_12300</name>
</gene>